<keyword evidence="4" id="KW-0808">Transferase</keyword>
<sequence>MSSQLAPPRPTRKSAGRGPMLPEIQGLRAVAVLLVVLFHLWPARLPGGFIGVDVFFVISGFLISAHLLREVDRTGRVRIIQFWGRRIRRLLPASLFVLAAITVATLVVGPLSAWEQVFRHVAASAVYIENWALAADAVDYWAQSEAAPPTQHYWSLSVEEQFYFVWPLVFALAAFVATRRSRSPRSAVTVAVGVLVVASFGYSLWFSATNPSVAYFSTFTRAWEFGLGAILALLGIERVRSLLAPLGRALLAWVGLAMIGVAALITRSSDAFPGVIALLPVVGTVLVILAGTSGAPVSFDRVSSWRPVRFLGDVSYSVYLWHWPLIVMLPWVWGPLTTVTKIGIIVATLVLAWLTKMLIEDPCRDARWLTARRSVPTFVAAAAVSALLVGVSVTAPPLGRDTVATRLEEANSFALTSCAGASAVGDPACDIDPPGAPVPGSDIVAQDADPVIEQCFSQDANSELIRCTFGDPDAANGRVALVGDSHAGALAPAMMRLADERGWALDVYLKPGCPWSDTRRFREDNNVVAIDNCESWRDQVSSALASADAPYSFVVTTSYAIVGNMVEPAGEPTPFDASVRGLRETWGEFVSATSTPILVVRDNPNWDQSPVECLADSTDKAACVESLDRAFSNRDPQVAAAEGMSRVALLDLTPVYCPEDMCRAAIGGTAVYRDAHHLSRSFALSLAPALEQRIDAALQSLTTTEGTP</sequence>
<accession>A0ABT5SH91</accession>
<feature type="transmembrane region" description="Helical" evidence="1">
    <location>
        <begin position="271"/>
        <end position="290"/>
    </location>
</feature>
<feature type="transmembrane region" description="Helical" evidence="1">
    <location>
        <begin position="339"/>
        <end position="355"/>
    </location>
</feature>
<reference evidence="4 5" key="1">
    <citation type="submission" date="2023-02" db="EMBL/GenBank/DDBJ databases">
        <title>Study of novel species of the Microbacterium genus.</title>
        <authorList>
            <person name="Arroyo-Herrera I."/>
            <person name="Roman-Ponce B."/>
            <person name="Vasquez-Murrieta M.S."/>
        </authorList>
    </citation>
    <scope>NUCLEOTIDE SEQUENCE [LARGE SCALE GENOMIC DNA]</scope>
    <source>
        <strain evidence="4 5">NE1TT3</strain>
    </source>
</reference>
<feature type="transmembrane region" description="Helical" evidence="1">
    <location>
        <begin position="310"/>
        <end position="333"/>
    </location>
</feature>
<feature type="transmembrane region" description="Helical" evidence="1">
    <location>
        <begin position="21"/>
        <end position="41"/>
    </location>
</feature>
<name>A0ABT5SH91_9MICO</name>
<feature type="transmembrane region" description="Helical" evidence="1">
    <location>
        <begin position="214"/>
        <end position="234"/>
    </location>
</feature>
<dbReference type="Pfam" id="PF01757">
    <property type="entry name" value="Acyl_transf_3"/>
    <property type="match status" value="1"/>
</dbReference>
<organism evidence="4 5">
    <name type="scientific">Microbacterium thalli</name>
    <dbReference type="NCBI Taxonomy" id="3027921"/>
    <lineage>
        <taxon>Bacteria</taxon>
        <taxon>Bacillati</taxon>
        <taxon>Actinomycetota</taxon>
        <taxon>Actinomycetes</taxon>
        <taxon>Micrococcales</taxon>
        <taxon>Microbacteriaceae</taxon>
        <taxon>Microbacterium</taxon>
    </lineage>
</organism>
<comment type="caution">
    <text evidence="4">The sequence shown here is derived from an EMBL/GenBank/DDBJ whole genome shotgun (WGS) entry which is preliminary data.</text>
</comment>
<evidence type="ECO:0000259" key="2">
    <source>
        <dbReference type="Pfam" id="PF01757"/>
    </source>
</evidence>
<dbReference type="Pfam" id="PF19040">
    <property type="entry name" value="SGNH"/>
    <property type="match status" value="1"/>
</dbReference>
<dbReference type="PANTHER" id="PTHR23028:SF53">
    <property type="entry name" value="ACYL_TRANSF_3 DOMAIN-CONTAINING PROTEIN"/>
    <property type="match status" value="1"/>
</dbReference>
<evidence type="ECO:0000256" key="1">
    <source>
        <dbReference type="SAM" id="Phobius"/>
    </source>
</evidence>
<evidence type="ECO:0000313" key="4">
    <source>
        <dbReference type="EMBL" id="MDD7962153.1"/>
    </source>
</evidence>
<dbReference type="GO" id="GO:0016746">
    <property type="term" value="F:acyltransferase activity"/>
    <property type="evidence" value="ECO:0007669"/>
    <property type="project" value="UniProtKB-KW"/>
</dbReference>
<dbReference type="InterPro" id="IPR050879">
    <property type="entry name" value="Acyltransferase_3"/>
</dbReference>
<protein>
    <submittedName>
        <fullName evidence="4">Acyltransferase family protein</fullName>
    </submittedName>
</protein>
<keyword evidence="5" id="KW-1185">Reference proteome</keyword>
<feature type="transmembrane region" description="Helical" evidence="1">
    <location>
        <begin position="47"/>
        <end position="68"/>
    </location>
</feature>
<dbReference type="RefSeq" id="WP_274264346.1">
    <property type="nucleotide sequence ID" value="NZ_JAQZCI010000002.1"/>
</dbReference>
<keyword evidence="1" id="KW-0472">Membrane</keyword>
<dbReference type="EMBL" id="JAQZCI010000002">
    <property type="protein sequence ID" value="MDD7962153.1"/>
    <property type="molecule type" value="Genomic_DNA"/>
</dbReference>
<feature type="domain" description="SGNH" evidence="3">
    <location>
        <begin position="455"/>
        <end position="692"/>
    </location>
</feature>
<dbReference type="PANTHER" id="PTHR23028">
    <property type="entry name" value="ACETYLTRANSFERASE"/>
    <property type="match status" value="1"/>
</dbReference>
<feature type="transmembrane region" description="Helical" evidence="1">
    <location>
        <begin position="161"/>
        <end position="178"/>
    </location>
</feature>
<feature type="transmembrane region" description="Helical" evidence="1">
    <location>
        <begin position="190"/>
        <end position="208"/>
    </location>
</feature>
<dbReference type="InterPro" id="IPR002656">
    <property type="entry name" value="Acyl_transf_3_dom"/>
</dbReference>
<keyword evidence="1" id="KW-1133">Transmembrane helix</keyword>
<gene>
    <name evidence="4" type="ORF">PUW80_07295</name>
</gene>
<dbReference type="InterPro" id="IPR043968">
    <property type="entry name" value="SGNH"/>
</dbReference>
<evidence type="ECO:0000313" key="5">
    <source>
        <dbReference type="Proteomes" id="UP001218170"/>
    </source>
</evidence>
<dbReference type="Proteomes" id="UP001218170">
    <property type="component" value="Unassembled WGS sequence"/>
</dbReference>
<proteinExistence type="predicted"/>
<keyword evidence="1" id="KW-0812">Transmembrane</keyword>
<evidence type="ECO:0000259" key="3">
    <source>
        <dbReference type="Pfam" id="PF19040"/>
    </source>
</evidence>
<feature type="domain" description="Acyltransferase 3" evidence="2">
    <location>
        <begin position="23"/>
        <end position="355"/>
    </location>
</feature>
<feature type="transmembrane region" description="Helical" evidence="1">
    <location>
        <begin position="375"/>
        <end position="395"/>
    </location>
</feature>
<keyword evidence="4" id="KW-0012">Acyltransferase</keyword>
<feature type="transmembrane region" description="Helical" evidence="1">
    <location>
        <begin position="246"/>
        <end position="265"/>
    </location>
</feature>
<feature type="transmembrane region" description="Helical" evidence="1">
    <location>
        <begin position="89"/>
        <end position="109"/>
    </location>
</feature>